<keyword evidence="7 12" id="KW-0067">ATP-binding</keyword>
<reference evidence="12 13" key="1">
    <citation type="journal article" date="2015" name="Genome Announc.">
        <title>Expanding the biotechnology potential of lactobacilli through comparative genomics of 213 strains and associated genera.</title>
        <authorList>
            <person name="Sun Z."/>
            <person name="Harris H.M."/>
            <person name="McCann A."/>
            <person name="Guo C."/>
            <person name="Argimon S."/>
            <person name="Zhang W."/>
            <person name="Yang X."/>
            <person name="Jeffery I.B."/>
            <person name="Cooney J.C."/>
            <person name="Kagawa T.F."/>
            <person name="Liu W."/>
            <person name="Song Y."/>
            <person name="Salvetti E."/>
            <person name="Wrobel A."/>
            <person name="Rasinkangas P."/>
            <person name="Parkhill J."/>
            <person name="Rea M.C."/>
            <person name="O'Sullivan O."/>
            <person name="Ritari J."/>
            <person name="Douillard F.P."/>
            <person name="Paul Ross R."/>
            <person name="Yang R."/>
            <person name="Briner A.E."/>
            <person name="Felis G.E."/>
            <person name="de Vos W.M."/>
            <person name="Barrangou R."/>
            <person name="Klaenhammer T.R."/>
            <person name="Caufield P.W."/>
            <person name="Cui Y."/>
            <person name="Zhang H."/>
            <person name="O'Toole P.W."/>
        </authorList>
    </citation>
    <scope>NUCLEOTIDE SEQUENCE [LARGE SCALE GENOMIC DNA]</scope>
    <source>
        <strain evidence="12 13">NBRC 103219</strain>
    </source>
</reference>
<comment type="subcellular location">
    <subcellularLocation>
        <location evidence="1">Cell membrane</location>
        <topology evidence="1">Peripheral membrane protein</topology>
    </subcellularLocation>
</comment>
<name>A0A0R2LJ62_9LACO</name>
<dbReference type="PATRIC" id="fig|449659.4.peg.2081"/>
<dbReference type="InterPro" id="IPR050095">
    <property type="entry name" value="ECF_ABC_transporter_ATP-bd"/>
</dbReference>
<dbReference type="GO" id="GO:0043190">
    <property type="term" value="C:ATP-binding cassette (ABC) transporter complex"/>
    <property type="evidence" value="ECO:0007669"/>
    <property type="project" value="TreeGrafter"/>
</dbReference>
<evidence type="ECO:0000256" key="10">
    <source>
        <dbReference type="ARBA" id="ARBA00025157"/>
    </source>
</evidence>
<comment type="function">
    <text evidence="10">Probably part of an ABC transporter complex. Responsible for energy coupling to the transport system.</text>
</comment>
<dbReference type="Gene3D" id="3.40.50.300">
    <property type="entry name" value="P-loop containing nucleotide triphosphate hydrolases"/>
    <property type="match status" value="2"/>
</dbReference>
<dbReference type="PANTHER" id="PTHR43553">
    <property type="entry name" value="HEAVY METAL TRANSPORTER"/>
    <property type="match status" value="1"/>
</dbReference>
<keyword evidence="9" id="KW-0472">Membrane</keyword>
<feature type="domain" description="ABC transporter" evidence="11">
    <location>
        <begin position="6"/>
        <end position="245"/>
    </location>
</feature>
<dbReference type="OrthoDB" id="501320at2"/>
<evidence type="ECO:0000256" key="1">
    <source>
        <dbReference type="ARBA" id="ARBA00004202"/>
    </source>
</evidence>
<dbReference type="SMART" id="SM00382">
    <property type="entry name" value="AAA"/>
    <property type="match status" value="2"/>
</dbReference>
<dbReference type="InterPro" id="IPR003593">
    <property type="entry name" value="AAA+_ATPase"/>
</dbReference>
<evidence type="ECO:0000313" key="13">
    <source>
        <dbReference type="Proteomes" id="UP000051886"/>
    </source>
</evidence>
<dbReference type="GO" id="GO:0042626">
    <property type="term" value="F:ATPase-coupled transmembrane transporter activity"/>
    <property type="evidence" value="ECO:0007669"/>
    <property type="project" value="TreeGrafter"/>
</dbReference>
<evidence type="ECO:0000256" key="9">
    <source>
        <dbReference type="ARBA" id="ARBA00023136"/>
    </source>
</evidence>
<dbReference type="CDD" id="cd03225">
    <property type="entry name" value="ABC_cobalt_CbiO_domain1"/>
    <property type="match status" value="1"/>
</dbReference>
<evidence type="ECO:0000313" key="12">
    <source>
        <dbReference type="EMBL" id="KRO01705.1"/>
    </source>
</evidence>
<evidence type="ECO:0000259" key="11">
    <source>
        <dbReference type="PROSITE" id="PS50893"/>
    </source>
</evidence>
<gene>
    <name evidence="12" type="ORF">IV66_GL002028</name>
</gene>
<proteinExistence type="inferred from homology"/>
<comment type="similarity">
    <text evidence="2">Belongs to the ABC transporter superfamily.</text>
</comment>
<comment type="caution">
    <text evidence="12">The sequence shown here is derived from an EMBL/GenBank/DDBJ whole genome shotgun (WGS) entry which is preliminary data.</text>
</comment>
<dbReference type="SUPFAM" id="SSF52540">
    <property type="entry name" value="P-loop containing nucleoside triphosphate hydrolases"/>
    <property type="match status" value="2"/>
</dbReference>
<dbReference type="InterPro" id="IPR003439">
    <property type="entry name" value="ABC_transporter-like_ATP-bd"/>
</dbReference>
<evidence type="ECO:0000256" key="7">
    <source>
        <dbReference type="ARBA" id="ARBA00022840"/>
    </source>
</evidence>
<dbReference type="GO" id="GO:0016887">
    <property type="term" value="F:ATP hydrolysis activity"/>
    <property type="evidence" value="ECO:0007669"/>
    <property type="project" value="InterPro"/>
</dbReference>
<dbReference type="InterPro" id="IPR027417">
    <property type="entry name" value="P-loop_NTPase"/>
</dbReference>
<dbReference type="GO" id="GO:0005524">
    <property type="term" value="F:ATP binding"/>
    <property type="evidence" value="ECO:0007669"/>
    <property type="project" value="UniProtKB-KW"/>
</dbReference>
<dbReference type="Proteomes" id="UP000051886">
    <property type="component" value="Unassembled WGS sequence"/>
</dbReference>
<organism evidence="12 13">
    <name type="scientific">Ligilactobacillus pobuzihii</name>
    <dbReference type="NCBI Taxonomy" id="449659"/>
    <lineage>
        <taxon>Bacteria</taxon>
        <taxon>Bacillati</taxon>
        <taxon>Bacillota</taxon>
        <taxon>Bacilli</taxon>
        <taxon>Lactobacillales</taxon>
        <taxon>Lactobacillaceae</taxon>
        <taxon>Ligilactobacillus</taxon>
    </lineage>
</organism>
<accession>A0A0R2LJ62</accession>
<keyword evidence="3" id="KW-0813">Transport</keyword>
<dbReference type="STRING" id="449659.IV66_GL002028"/>
<dbReference type="RefSeq" id="WP_017867935.1">
    <property type="nucleotide sequence ID" value="NZ_BJYB01000019.1"/>
</dbReference>
<sequence>MTAQAIKSTKASFQFLHTDNFFLKEINLAVHPGECVLICGKSGSGKTTFSRLLNGLVPNYIEGELTGEVKTYNLSAGKTSIKDYVQVVGSVFQNPKTQHFTANTSSELALPLENIGMAPEKINKKVTETAQKFHIEHLLDRDIFSLSGGEKQQIAMASATVLDPQVLVLDEVSSNLDQEAISCLQENIKQKKADGTTIILTEHRLAWTLNFVDRYVLFNSGQVIKEWTNAEFRALSNNKLADLGLRATDLSSKKQAIEKKKQIHQDFKNDYLLHTENLTIGYKKTTVQTNLGIGLDPNKIIGITGKNGVGKTTLANTLTGLLKPLGGKILWQEKLISAKELRKKSFLVMQNTNYQLFSDSVNEEVSLNAKHPEWKEKVLEQLNLTALAKRHPMSLSDGQKQRVAIASALLSGKKLLIFDEPTSGLDYTNMQRFGTLLRMLKQTDVIIAIITHDVELAADWCDEIIPLKQ</sequence>
<evidence type="ECO:0000256" key="5">
    <source>
        <dbReference type="ARBA" id="ARBA00022737"/>
    </source>
</evidence>
<evidence type="ECO:0000256" key="3">
    <source>
        <dbReference type="ARBA" id="ARBA00022448"/>
    </source>
</evidence>
<evidence type="ECO:0000256" key="2">
    <source>
        <dbReference type="ARBA" id="ARBA00005417"/>
    </source>
</evidence>
<keyword evidence="13" id="KW-1185">Reference proteome</keyword>
<keyword evidence="5" id="KW-0677">Repeat</keyword>
<dbReference type="Pfam" id="PF00005">
    <property type="entry name" value="ABC_tran"/>
    <property type="match status" value="2"/>
</dbReference>
<dbReference type="AlphaFoldDB" id="A0A0R2LJ62"/>
<dbReference type="PANTHER" id="PTHR43553:SF23">
    <property type="entry name" value="ABC TRANSPORTER ATP-BINDING COMPONENT"/>
    <property type="match status" value="1"/>
</dbReference>
<dbReference type="EMBL" id="JQCN01000006">
    <property type="protein sequence ID" value="KRO01705.1"/>
    <property type="molecule type" value="Genomic_DNA"/>
</dbReference>
<keyword evidence="8" id="KW-1278">Translocase</keyword>
<evidence type="ECO:0000256" key="6">
    <source>
        <dbReference type="ARBA" id="ARBA00022741"/>
    </source>
</evidence>
<dbReference type="PROSITE" id="PS50893">
    <property type="entry name" value="ABC_TRANSPORTER_2"/>
    <property type="match status" value="2"/>
</dbReference>
<evidence type="ECO:0000256" key="4">
    <source>
        <dbReference type="ARBA" id="ARBA00022475"/>
    </source>
</evidence>
<keyword evidence="6" id="KW-0547">Nucleotide-binding</keyword>
<protein>
    <submittedName>
        <fullName evidence="12">ABC transporter, ATP-binding protein</fullName>
    </submittedName>
</protein>
<dbReference type="InterPro" id="IPR015856">
    <property type="entry name" value="ABC_transpr_CbiO/EcfA_su"/>
</dbReference>
<feature type="domain" description="ABC transporter" evidence="11">
    <location>
        <begin position="273"/>
        <end position="469"/>
    </location>
</feature>
<keyword evidence="4" id="KW-1003">Cell membrane</keyword>
<evidence type="ECO:0000256" key="8">
    <source>
        <dbReference type="ARBA" id="ARBA00022967"/>
    </source>
</evidence>